<dbReference type="Gene3D" id="3.20.20.60">
    <property type="entry name" value="Phosphoenolpyruvate-binding domains"/>
    <property type="match status" value="1"/>
</dbReference>
<evidence type="ECO:0000256" key="13">
    <source>
        <dbReference type="RuleBase" id="RU000504"/>
    </source>
</evidence>
<keyword evidence="4 13" id="KW-0808">Transferase</keyword>
<evidence type="ECO:0000256" key="12">
    <source>
        <dbReference type="NCBIfam" id="TIGR01064"/>
    </source>
</evidence>
<evidence type="ECO:0000256" key="7">
    <source>
        <dbReference type="ARBA" id="ARBA00022777"/>
    </source>
</evidence>
<dbReference type="SUPFAM" id="SSF51621">
    <property type="entry name" value="Phosphoenolpyruvate/pyruvate domain"/>
    <property type="match status" value="1"/>
</dbReference>
<protein>
    <recommendedName>
        <fullName evidence="3 12">Pyruvate kinase</fullName>
        <ecNumber evidence="3 12">2.7.1.40</ecNumber>
    </recommendedName>
</protein>
<sequence length="469" mass="51162">MMMKKTKIICTIGPSSWDPEIIRKMINLGMNCARVNGAFADANELDKVTKLVRDVSDKVSLMMDIKGPEVRLNKFSNPITIKPGDIVKIGNSPDSEIYPSNFKDLYKHLLVGQKIVIGDGDVELKIVKIENENIFAEVVFGEELKPGKSMNLPGSNYTSSILTDKDIENLKHSLKLGWDFVSASFVQNANAAREIKKYLNGTNMKLIAKIEDSSGLENLDEILNEVDGVMVARGGLGVELGLEKVPIAQKKIIERAKKAGKIVITATQMLESMINSPKPTRAEVTDVATAVLLGSDSLMLSGESSVGAYPVEAVGYMAKIALETEQYISPEICNGGLDRPTKSKLLSALAKAAAQFATEYGTSLKAILTISEDGEIARLIAMNKILQPVHAFVSRIEFARHLSIVWGVVTADVFNIDFSVADKDEILKIVSSQARSLGYVDPGDKVLLISDPLVQHNQRLLSVFEVVEV</sequence>
<dbReference type="InterPro" id="IPR015795">
    <property type="entry name" value="Pyrv_Knase_C"/>
</dbReference>
<dbReference type="Pfam" id="PF00224">
    <property type="entry name" value="PK"/>
    <property type="match status" value="1"/>
</dbReference>
<feature type="domain" description="Pyruvate kinase C-terminal" evidence="15">
    <location>
        <begin position="348"/>
        <end position="450"/>
    </location>
</feature>
<dbReference type="InterPro" id="IPR015806">
    <property type="entry name" value="Pyrv_Knase_insert_dom_sf"/>
</dbReference>
<dbReference type="PANTHER" id="PTHR11817">
    <property type="entry name" value="PYRUVATE KINASE"/>
    <property type="match status" value="1"/>
</dbReference>
<dbReference type="GO" id="GO:0005524">
    <property type="term" value="F:ATP binding"/>
    <property type="evidence" value="ECO:0007669"/>
    <property type="project" value="UniProtKB-KW"/>
</dbReference>
<evidence type="ECO:0000259" key="15">
    <source>
        <dbReference type="Pfam" id="PF02887"/>
    </source>
</evidence>
<accession>A0A3M0YXE6</accession>
<evidence type="ECO:0000256" key="1">
    <source>
        <dbReference type="ARBA" id="ARBA00004997"/>
    </source>
</evidence>
<evidence type="ECO:0000259" key="14">
    <source>
        <dbReference type="Pfam" id="PF00224"/>
    </source>
</evidence>
<evidence type="ECO:0000313" key="16">
    <source>
        <dbReference type="EMBL" id="RMD76850.1"/>
    </source>
</evidence>
<evidence type="ECO:0000256" key="5">
    <source>
        <dbReference type="ARBA" id="ARBA00022723"/>
    </source>
</evidence>
<dbReference type="Proteomes" id="UP000269410">
    <property type="component" value="Unassembled WGS sequence"/>
</dbReference>
<feature type="domain" description="Pyruvate kinase barrel" evidence="14">
    <location>
        <begin position="3"/>
        <end position="314"/>
    </location>
</feature>
<dbReference type="Gene3D" id="3.40.1380.20">
    <property type="entry name" value="Pyruvate kinase, C-terminal domain"/>
    <property type="match status" value="1"/>
</dbReference>
<name>A0A3M0YXE6_9BACT</name>
<keyword evidence="7 13" id="KW-0418">Kinase</keyword>
<evidence type="ECO:0000256" key="4">
    <source>
        <dbReference type="ARBA" id="ARBA00022679"/>
    </source>
</evidence>
<proteinExistence type="inferred from homology"/>
<dbReference type="InterPro" id="IPR036918">
    <property type="entry name" value="Pyrv_Knase_C_sf"/>
</dbReference>
<organism evidence="16 17">
    <name type="scientific">Candidatus Dojkabacteria bacterium</name>
    <dbReference type="NCBI Taxonomy" id="2099670"/>
    <lineage>
        <taxon>Bacteria</taxon>
        <taxon>Candidatus Dojkabacteria</taxon>
    </lineage>
</organism>
<keyword evidence="6" id="KW-0547">Nucleotide-binding</keyword>
<evidence type="ECO:0000256" key="9">
    <source>
        <dbReference type="ARBA" id="ARBA00022842"/>
    </source>
</evidence>
<dbReference type="GO" id="GO:0030955">
    <property type="term" value="F:potassium ion binding"/>
    <property type="evidence" value="ECO:0007669"/>
    <property type="project" value="UniProtKB-UniRule"/>
</dbReference>
<evidence type="ECO:0000256" key="11">
    <source>
        <dbReference type="ARBA" id="ARBA00023317"/>
    </source>
</evidence>
<gene>
    <name evidence="16" type="primary">pyk</name>
    <name evidence="16" type="ORF">D6810_02825</name>
</gene>
<keyword evidence="5" id="KW-0479">Metal-binding</keyword>
<comment type="caution">
    <text evidence="16">The sequence shown here is derived from an EMBL/GenBank/DDBJ whole genome shotgun (WGS) entry which is preliminary data.</text>
</comment>
<dbReference type="GO" id="GO:0016301">
    <property type="term" value="F:kinase activity"/>
    <property type="evidence" value="ECO:0007669"/>
    <property type="project" value="UniProtKB-KW"/>
</dbReference>
<evidence type="ECO:0000256" key="6">
    <source>
        <dbReference type="ARBA" id="ARBA00022741"/>
    </source>
</evidence>
<dbReference type="UniPathway" id="UPA00109">
    <property type="reaction ID" value="UER00188"/>
</dbReference>
<dbReference type="Pfam" id="PF02887">
    <property type="entry name" value="PK_C"/>
    <property type="match status" value="1"/>
</dbReference>
<dbReference type="InterPro" id="IPR015793">
    <property type="entry name" value="Pyrv_Knase_brl"/>
</dbReference>
<comment type="pathway">
    <text evidence="1 13">Carbohydrate degradation; glycolysis; pyruvate from D-glyceraldehyde 3-phosphate: step 5/5.</text>
</comment>
<dbReference type="SUPFAM" id="SSF50800">
    <property type="entry name" value="PK beta-barrel domain-like"/>
    <property type="match status" value="1"/>
</dbReference>
<dbReference type="NCBIfam" id="NF004491">
    <property type="entry name" value="PRK05826.1"/>
    <property type="match status" value="1"/>
</dbReference>
<keyword evidence="8" id="KW-0067">ATP-binding</keyword>
<dbReference type="EC" id="2.7.1.40" evidence="3 12"/>
<dbReference type="InterPro" id="IPR001697">
    <property type="entry name" value="Pyr_Knase"/>
</dbReference>
<dbReference type="InterPro" id="IPR015813">
    <property type="entry name" value="Pyrv/PenolPyrv_kinase-like_dom"/>
</dbReference>
<evidence type="ECO:0000256" key="10">
    <source>
        <dbReference type="ARBA" id="ARBA00023152"/>
    </source>
</evidence>
<comment type="catalytic activity">
    <reaction evidence="13">
        <text>pyruvate + ATP = phosphoenolpyruvate + ADP + H(+)</text>
        <dbReference type="Rhea" id="RHEA:18157"/>
        <dbReference type="ChEBI" id="CHEBI:15361"/>
        <dbReference type="ChEBI" id="CHEBI:15378"/>
        <dbReference type="ChEBI" id="CHEBI:30616"/>
        <dbReference type="ChEBI" id="CHEBI:58702"/>
        <dbReference type="ChEBI" id="CHEBI:456216"/>
        <dbReference type="EC" id="2.7.1.40"/>
    </reaction>
</comment>
<dbReference type="InterPro" id="IPR011037">
    <property type="entry name" value="Pyrv_Knase-like_insert_dom_sf"/>
</dbReference>
<keyword evidence="9 13" id="KW-0460">Magnesium</keyword>
<dbReference type="AlphaFoldDB" id="A0A3M0YXE6"/>
<comment type="similarity">
    <text evidence="2 13">Belongs to the pyruvate kinase family.</text>
</comment>
<dbReference type="PRINTS" id="PR01050">
    <property type="entry name" value="PYRUVTKNASE"/>
</dbReference>
<reference evidence="16 17" key="1">
    <citation type="submission" date="2018-10" db="EMBL/GenBank/DDBJ databases">
        <title>Thermophilic Lithotrophy and Phototrophy in an Intertidal, Iron-rich, Geothermal Spring.</title>
        <authorList>
            <person name="Ward L.M."/>
            <person name="Idei A."/>
            <person name="Nakagawa M."/>
            <person name="Ueno Y."/>
            <person name="Fischer W."/>
            <person name="Mcglynn S.E."/>
        </authorList>
    </citation>
    <scope>NUCLEOTIDE SEQUENCE [LARGE SCALE GENOMIC DNA]</scope>
    <source>
        <strain evidence="16">J137</strain>
    </source>
</reference>
<keyword evidence="11 16" id="KW-0670">Pyruvate</keyword>
<dbReference type="NCBIfam" id="TIGR01064">
    <property type="entry name" value="pyruv_kin"/>
    <property type="match status" value="1"/>
</dbReference>
<dbReference type="EMBL" id="RFKV01000091">
    <property type="protein sequence ID" value="RMD76850.1"/>
    <property type="molecule type" value="Genomic_DNA"/>
</dbReference>
<dbReference type="Gene3D" id="2.40.33.10">
    <property type="entry name" value="PK beta-barrel domain-like"/>
    <property type="match status" value="1"/>
</dbReference>
<dbReference type="InterPro" id="IPR040442">
    <property type="entry name" value="Pyrv_kinase-like_dom_sf"/>
</dbReference>
<evidence type="ECO:0000313" key="17">
    <source>
        <dbReference type="Proteomes" id="UP000269410"/>
    </source>
</evidence>
<keyword evidence="10 13" id="KW-0324">Glycolysis</keyword>
<dbReference type="SUPFAM" id="SSF52935">
    <property type="entry name" value="PK C-terminal domain-like"/>
    <property type="match status" value="1"/>
</dbReference>
<evidence type="ECO:0000256" key="2">
    <source>
        <dbReference type="ARBA" id="ARBA00008663"/>
    </source>
</evidence>
<dbReference type="GO" id="GO:0000287">
    <property type="term" value="F:magnesium ion binding"/>
    <property type="evidence" value="ECO:0007669"/>
    <property type="project" value="UniProtKB-UniRule"/>
</dbReference>
<evidence type="ECO:0000256" key="8">
    <source>
        <dbReference type="ARBA" id="ARBA00022840"/>
    </source>
</evidence>
<evidence type="ECO:0000256" key="3">
    <source>
        <dbReference type="ARBA" id="ARBA00012142"/>
    </source>
</evidence>
<dbReference type="GO" id="GO:0004743">
    <property type="term" value="F:pyruvate kinase activity"/>
    <property type="evidence" value="ECO:0007669"/>
    <property type="project" value="UniProtKB-UniRule"/>
</dbReference>